<evidence type="ECO:0000256" key="2">
    <source>
        <dbReference type="ARBA" id="ARBA00022448"/>
    </source>
</evidence>
<sequence>MNKSTLGLLLLSCWTALPISANTTEVTIAGWGGNDVVVVNKLVSEVMVDELKRAGITVKYLPIEGDFSQYIINSLSANTAPDAFYIDTVFATPLINSGKVAAIGPSLKILSESIIPNLNQAFSAGKLYGIAKDFNTLALLYNKDVFDDAKVAYPTDDDNWDQLREKLLAVQAALGTEVSGICIIPDYNRFAPFALATGWKPFNENGKTILGANFERAFTFYTGLVTKDKVGILSTDLGQIWSGGCFATEKTAITFEGNWISGYLRDNANNLLYGTTLMPKDPVSGQRGNLLFSVAWGLNANSKNMAATEKAVQILTSKKAQEWVLDSGLALPSRQDLANSPYFSKTDPSNQLAKKIFDGASRGHIEPYAFDEYGLAWSTPINEALTAVLLGPMEPAQAIKIAQQKYDAMAEKRSMK</sequence>
<dbReference type="GO" id="GO:0015768">
    <property type="term" value="P:maltose transport"/>
    <property type="evidence" value="ECO:0007669"/>
    <property type="project" value="TreeGrafter"/>
</dbReference>
<dbReference type="PANTHER" id="PTHR30061">
    <property type="entry name" value="MALTOSE-BINDING PERIPLASMIC PROTEIN"/>
    <property type="match status" value="1"/>
</dbReference>
<evidence type="ECO:0000256" key="1">
    <source>
        <dbReference type="ARBA" id="ARBA00008520"/>
    </source>
</evidence>
<evidence type="ECO:0000256" key="4">
    <source>
        <dbReference type="SAM" id="SignalP"/>
    </source>
</evidence>
<evidence type="ECO:0000313" key="6">
    <source>
        <dbReference type="Proteomes" id="UP000078435"/>
    </source>
</evidence>
<evidence type="ECO:0000313" key="5">
    <source>
        <dbReference type="EMBL" id="KXU78874.1"/>
    </source>
</evidence>
<dbReference type="OrthoDB" id="3225049at2"/>
<name>A0A175VDV3_AEREN</name>
<accession>A0A175VDV3</accession>
<dbReference type="GO" id="GO:0055052">
    <property type="term" value="C:ATP-binding cassette (ABC) transporter complex, substrate-binding subunit-containing"/>
    <property type="evidence" value="ECO:0007669"/>
    <property type="project" value="TreeGrafter"/>
</dbReference>
<dbReference type="InterPro" id="IPR006059">
    <property type="entry name" value="SBP"/>
</dbReference>
<evidence type="ECO:0000256" key="3">
    <source>
        <dbReference type="ARBA" id="ARBA00022729"/>
    </source>
</evidence>
<dbReference type="SUPFAM" id="SSF53850">
    <property type="entry name" value="Periplasmic binding protein-like II"/>
    <property type="match status" value="1"/>
</dbReference>
<dbReference type="RefSeq" id="WP_061477307.1">
    <property type="nucleotide sequence ID" value="NZ_JMGO02000016.1"/>
</dbReference>
<dbReference type="Pfam" id="PF13416">
    <property type="entry name" value="SBP_bac_8"/>
    <property type="match status" value="1"/>
</dbReference>
<proteinExistence type="inferred from homology"/>
<reference evidence="5 6" key="1">
    <citation type="submission" date="2016-02" db="EMBL/GenBank/DDBJ databases">
        <title>Draft genome sequence of Aeromonas trota strain 1999lcr isolated from cerebrospinal fluid (CSF).</title>
        <authorList>
            <person name="Dallagassa C.B."/>
            <person name="Prediger K.C."/>
            <person name="Weiss V.A."/>
            <person name="Assis F.E."/>
            <person name="Baura V."/>
            <person name="Cruz L.M."/>
            <person name="Souza E.M."/>
            <person name="Pedrosa F.O."/>
            <person name="Fadel-Picheth C.M."/>
        </authorList>
    </citation>
    <scope>NUCLEOTIDE SEQUENCE [LARGE SCALE GENOMIC DNA]</scope>
    <source>
        <strain evidence="5 6">1999lcr</strain>
    </source>
</reference>
<dbReference type="GO" id="GO:1901982">
    <property type="term" value="F:maltose binding"/>
    <property type="evidence" value="ECO:0007669"/>
    <property type="project" value="TreeGrafter"/>
</dbReference>
<feature type="chain" id="PRO_5008042799" evidence="4">
    <location>
        <begin position="22"/>
        <end position="416"/>
    </location>
</feature>
<dbReference type="PANTHER" id="PTHR30061:SF50">
    <property type="entry name" value="MALTOSE_MALTODEXTRIN-BINDING PERIPLASMIC PROTEIN"/>
    <property type="match status" value="1"/>
</dbReference>
<keyword evidence="2" id="KW-0813">Transport</keyword>
<protein>
    <submittedName>
        <fullName evidence="5">ABC transporter substrate-binding protein</fullName>
    </submittedName>
</protein>
<dbReference type="EMBL" id="JMGO02000016">
    <property type="protein sequence ID" value="KXU78874.1"/>
    <property type="molecule type" value="Genomic_DNA"/>
</dbReference>
<comment type="caution">
    <text evidence="5">The sequence shown here is derived from an EMBL/GenBank/DDBJ whole genome shotgun (WGS) entry which is preliminary data.</text>
</comment>
<dbReference type="AlphaFoldDB" id="A0A175VDV3"/>
<dbReference type="Gene3D" id="3.40.190.10">
    <property type="entry name" value="Periplasmic binding protein-like II"/>
    <property type="match status" value="1"/>
</dbReference>
<organism evidence="5 6">
    <name type="scientific">Aeromonas enteropelogenes</name>
    <name type="common">Aeromonas trota</name>
    <dbReference type="NCBI Taxonomy" id="29489"/>
    <lineage>
        <taxon>Bacteria</taxon>
        <taxon>Pseudomonadati</taxon>
        <taxon>Pseudomonadota</taxon>
        <taxon>Gammaproteobacteria</taxon>
        <taxon>Aeromonadales</taxon>
        <taxon>Aeromonadaceae</taxon>
        <taxon>Aeromonas</taxon>
    </lineage>
</organism>
<gene>
    <name evidence="5" type="ORF">LCR_02975</name>
</gene>
<comment type="similarity">
    <text evidence="1">Belongs to the bacterial solute-binding protein 1 family.</text>
</comment>
<keyword evidence="3 4" id="KW-0732">Signal</keyword>
<feature type="signal peptide" evidence="4">
    <location>
        <begin position="1"/>
        <end position="21"/>
    </location>
</feature>
<dbReference type="Proteomes" id="UP000078435">
    <property type="component" value="Unassembled WGS sequence"/>
</dbReference>
<dbReference type="GO" id="GO:0042956">
    <property type="term" value="P:maltodextrin transmembrane transport"/>
    <property type="evidence" value="ECO:0007669"/>
    <property type="project" value="TreeGrafter"/>
</dbReference>